<keyword evidence="1" id="KW-0813">Transport</keyword>
<dbReference type="InterPro" id="IPR003593">
    <property type="entry name" value="AAA+_ATPase"/>
</dbReference>
<sequence length="252" mass="27799">MSIISLKDVTVAFDDLVVLKSINLEIQAGESFVIVGPSGQGKTTLLKTMSGLVSPRNGKVFVEQKDWSTLSNKERLPLLKKVGILFQKNALFDSLTCVQNISFPLRETTALSDWEITKKAEYFLDAVGIPHARDLYPDEISGGMQKRLGIARALALDPEIIFYDDPTAGLDPITSRKIIDLIMTLKKEKGSTVVAITNDMNRAFQMADRIGMVVDQELLITGTPEETKNHTDPRVHQFIRGLLSGPLTTANV</sequence>
<evidence type="ECO:0000256" key="3">
    <source>
        <dbReference type="ARBA" id="ARBA00022840"/>
    </source>
</evidence>
<dbReference type="PROSITE" id="PS00211">
    <property type="entry name" value="ABC_TRANSPORTER_1"/>
    <property type="match status" value="1"/>
</dbReference>
<feature type="domain" description="ABC transporter" evidence="4">
    <location>
        <begin position="4"/>
        <end position="240"/>
    </location>
</feature>
<keyword evidence="3 5" id="KW-0067">ATP-binding</keyword>
<dbReference type="PROSITE" id="PS50893">
    <property type="entry name" value="ABC_TRANSPORTER_2"/>
    <property type="match status" value="1"/>
</dbReference>
<dbReference type="RefSeq" id="WP_088563834.1">
    <property type="nucleotide sequence ID" value="NZ_CP020946.1"/>
</dbReference>
<dbReference type="AlphaFoldDB" id="A0A1Z3N417"/>
<dbReference type="GO" id="GO:0016887">
    <property type="term" value="F:ATP hydrolysis activity"/>
    <property type="evidence" value="ECO:0007669"/>
    <property type="project" value="InterPro"/>
</dbReference>
<dbReference type="EMBL" id="CP020946">
    <property type="protein sequence ID" value="ASD62171.1"/>
    <property type="molecule type" value="Genomic_DNA"/>
</dbReference>
<name>A0A1Z3N417_BDEBC</name>
<dbReference type="InterPro" id="IPR027417">
    <property type="entry name" value="P-loop_NTPase"/>
</dbReference>
<dbReference type="Proteomes" id="UP000197003">
    <property type="component" value="Chromosome"/>
</dbReference>
<reference evidence="5 6" key="1">
    <citation type="submission" date="2017-04" db="EMBL/GenBank/DDBJ databases">
        <title>Whole genome sequence of Bdellovibrio bacteriovorus strain SSB218315.</title>
        <authorList>
            <person name="Oyedara O."/>
            <person name="Rodriguez-Perez M.A."/>
        </authorList>
    </citation>
    <scope>NUCLEOTIDE SEQUENCE [LARGE SCALE GENOMIC DNA]</scope>
    <source>
        <strain evidence="5 6">SSB218315</strain>
    </source>
</reference>
<gene>
    <name evidence="5" type="ORF">B9G79_00625</name>
</gene>
<dbReference type="SMART" id="SM00382">
    <property type="entry name" value="AAA"/>
    <property type="match status" value="1"/>
</dbReference>
<dbReference type="PANTHER" id="PTHR43023">
    <property type="entry name" value="PROTEIN TRIGALACTOSYLDIACYLGLYCEROL 3, CHLOROPLASTIC"/>
    <property type="match status" value="1"/>
</dbReference>
<evidence type="ECO:0000256" key="1">
    <source>
        <dbReference type="ARBA" id="ARBA00022448"/>
    </source>
</evidence>
<dbReference type="Pfam" id="PF00005">
    <property type="entry name" value="ABC_tran"/>
    <property type="match status" value="1"/>
</dbReference>
<proteinExistence type="predicted"/>
<dbReference type="CDD" id="cd03261">
    <property type="entry name" value="ABC_Org_Solvent_Resistant"/>
    <property type="match status" value="1"/>
</dbReference>
<dbReference type="PANTHER" id="PTHR43023:SF6">
    <property type="entry name" value="INTERMEMBRANE PHOSPHOLIPID TRANSPORT SYSTEM ATP-BINDING PROTEIN MLAF"/>
    <property type="match status" value="1"/>
</dbReference>
<dbReference type="GO" id="GO:0005524">
    <property type="term" value="F:ATP binding"/>
    <property type="evidence" value="ECO:0007669"/>
    <property type="project" value="UniProtKB-KW"/>
</dbReference>
<organism evidence="5 6">
    <name type="scientific">Bdellovibrio bacteriovorus</name>
    <dbReference type="NCBI Taxonomy" id="959"/>
    <lineage>
        <taxon>Bacteria</taxon>
        <taxon>Pseudomonadati</taxon>
        <taxon>Bdellovibrionota</taxon>
        <taxon>Bdellovibrionia</taxon>
        <taxon>Bdellovibrionales</taxon>
        <taxon>Pseudobdellovibrionaceae</taxon>
        <taxon>Bdellovibrio</taxon>
    </lineage>
</organism>
<dbReference type="OrthoDB" id="5290734at2"/>
<protein>
    <submittedName>
        <fullName evidence="5">ABC transporter ATP-binding protein</fullName>
    </submittedName>
</protein>
<evidence type="ECO:0000313" key="6">
    <source>
        <dbReference type="Proteomes" id="UP000197003"/>
    </source>
</evidence>
<dbReference type="InterPro" id="IPR017871">
    <property type="entry name" value="ABC_transporter-like_CS"/>
</dbReference>
<evidence type="ECO:0000313" key="5">
    <source>
        <dbReference type="EMBL" id="ASD62171.1"/>
    </source>
</evidence>
<dbReference type="InterPro" id="IPR003439">
    <property type="entry name" value="ABC_transporter-like_ATP-bd"/>
</dbReference>
<evidence type="ECO:0000259" key="4">
    <source>
        <dbReference type="PROSITE" id="PS50893"/>
    </source>
</evidence>
<evidence type="ECO:0000256" key="2">
    <source>
        <dbReference type="ARBA" id="ARBA00022741"/>
    </source>
</evidence>
<dbReference type="Gene3D" id="3.40.50.300">
    <property type="entry name" value="P-loop containing nucleotide triphosphate hydrolases"/>
    <property type="match status" value="1"/>
</dbReference>
<dbReference type="SUPFAM" id="SSF52540">
    <property type="entry name" value="P-loop containing nucleoside triphosphate hydrolases"/>
    <property type="match status" value="1"/>
</dbReference>
<keyword evidence="2" id="KW-0547">Nucleotide-binding</keyword>
<accession>A0A1Z3N417</accession>